<evidence type="ECO:0000256" key="2">
    <source>
        <dbReference type="ARBA" id="ARBA00022694"/>
    </source>
</evidence>
<dbReference type="Pfam" id="PF02677">
    <property type="entry name" value="QueH"/>
    <property type="match status" value="1"/>
</dbReference>
<evidence type="ECO:0000313" key="11">
    <source>
        <dbReference type="Proteomes" id="UP001165060"/>
    </source>
</evidence>
<comment type="caution">
    <text evidence="10">The sequence shown here is derived from an EMBL/GenBank/DDBJ whole genome shotgun (WGS) entry which is preliminary data.</text>
</comment>
<organism evidence="10 11">
    <name type="scientific">Tetraparma gracilis</name>
    <dbReference type="NCBI Taxonomy" id="2962635"/>
    <lineage>
        <taxon>Eukaryota</taxon>
        <taxon>Sar</taxon>
        <taxon>Stramenopiles</taxon>
        <taxon>Ochrophyta</taxon>
        <taxon>Bolidophyceae</taxon>
        <taxon>Parmales</taxon>
        <taxon>Triparmaceae</taxon>
        <taxon>Tetraparma</taxon>
    </lineage>
</organism>
<evidence type="ECO:0000256" key="4">
    <source>
        <dbReference type="ARBA" id="ARBA00022785"/>
    </source>
</evidence>
<evidence type="ECO:0000256" key="3">
    <source>
        <dbReference type="ARBA" id="ARBA00022723"/>
    </source>
</evidence>
<keyword evidence="2" id="KW-0819">tRNA processing</keyword>
<evidence type="ECO:0000256" key="1">
    <source>
        <dbReference type="ARBA" id="ARBA00022485"/>
    </source>
</evidence>
<keyword evidence="5" id="KW-0560">Oxidoreductase</keyword>
<keyword evidence="1" id="KW-0004">4Fe-4S</keyword>
<accession>A0ABQ6MQ14</accession>
<keyword evidence="9" id="KW-0676">Redox-active center</keyword>
<keyword evidence="4" id="KW-0671">Queuosine biosynthesis</keyword>
<evidence type="ECO:0000313" key="10">
    <source>
        <dbReference type="EMBL" id="GMI30569.1"/>
    </source>
</evidence>
<dbReference type="HAMAP" id="MF_02089">
    <property type="entry name" value="QueH"/>
    <property type="match status" value="1"/>
</dbReference>
<evidence type="ECO:0000256" key="8">
    <source>
        <dbReference type="ARBA" id="ARBA00023157"/>
    </source>
</evidence>
<keyword evidence="7" id="KW-0411">Iron-sulfur</keyword>
<keyword evidence="11" id="KW-1185">Reference proteome</keyword>
<dbReference type="Proteomes" id="UP001165060">
    <property type="component" value="Unassembled WGS sequence"/>
</dbReference>
<protein>
    <recommendedName>
        <fullName evidence="12">Epoxyqueuosine reductase</fullName>
    </recommendedName>
</protein>
<dbReference type="InterPro" id="IPR003828">
    <property type="entry name" value="QueH"/>
</dbReference>
<name>A0ABQ6MQ14_9STRA</name>
<sequence>MPPHVVLAHAAYSTTPSTEQELQAIAAPSNAAPRVLLHSCCAPCSGAMIHEMSRLSLNISIFFYNPNIHPRREYEIRKEENKRFAEKLGIPFVDCDYDSKAWFERAAGMEYDAERGSRCTMCFDMRMERTALHAKENGFNVIATTNATSRWKDARQVDDSGVRAAAKYEGLEYWKADWQTNRMTLLKYQISAGERFYKQEYCGCSYSLRDSNKWREANGIGKIKIGGEEAGMGDRYFTNPEVDAEEESQEVVDEFFSSANEVATADDKEEREKLWNLYKERKKQQQAAGAEDDGLAAVNNW</sequence>
<proteinExistence type="inferred from homology"/>
<reference evidence="10 11" key="1">
    <citation type="journal article" date="2023" name="Commun. Biol.">
        <title>Genome analysis of Parmales, the sister group of diatoms, reveals the evolutionary specialization of diatoms from phago-mixotrophs to photoautotrophs.</title>
        <authorList>
            <person name="Ban H."/>
            <person name="Sato S."/>
            <person name="Yoshikawa S."/>
            <person name="Yamada K."/>
            <person name="Nakamura Y."/>
            <person name="Ichinomiya M."/>
            <person name="Sato N."/>
            <person name="Blanc-Mathieu R."/>
            <person name="Endo H."/>
            <person name="Kuwata A."/>
            <person name="Ogata H."/>
        </authorList>
    </citation>
    <scope>NUCLEOTIDE SEQUENCE [LARGE SCALE GENOMIC DNA]</scope>
</reference>
<keyword evidence="3" id="KW-0479">Metal-binding</keyword>
<dbReference type="PANTHER" id="PTHR36701:SF1">
    <property type="entry name" value="EPOXYQUEUOSINE REDUCTASE QUEH"/>
    <property type="match status" value="1"/>
</dbReference>
<dbReference type="SUPFAM" id="SSF52402">
    <property type="entry name" value="Adenine nucleotide alpha hydrolases-like"/>
    <property type="match status" value="1"/>
</dbReference>
<evidence type="ECO:0000256" key="7">
    <source>
        <dbReference type="ARBA" id="ARBA00023014"/>
    </source>
</evidence>
<evidence type="ECO:0000256" key="5">
    <source>
        <dbReference type="ARBA" id="ARBA00023002"/>
    </source>
</evidence>
<gene>
    <name evidence="10" type="ORF">TeGR_g2126</name>
</gene>
<dbReference type="PANTHER" id="PTHR36701">
    <property type="entry name" value="EPOXYQUEUOSINE REDUCTASE QUEH"/>
    <property type="match status" value="1"/>
</dbReference>
<evidence type="ECO:0000256" key="9">
    <source>
        <dbReference type="ARBA" id="ARBA00023284"/>
    </source>
</evidence>
<keyword evidence="6" id="KW-0408">Iron</keyword>
<dbReference type="EMBL" id="BRYB01000470">
    <property type="protein sequence ID" value="GMI30569.1"/>
    <property type="molecule type" value="Genomic_DNA"/>
</dbReference>
<evidence type="ECO:0000256" key="6">
    <source>
        <dbReference type="ARBA" id="ARBA00023004"/>
    </source>
</evidence>
<dbReference type="Gene3D" id="3.40.50.620">
    <property type="entry name" value="HUPs"/>
    <property type="match status" value="1"/>
</dbReference>
<evidence type="ECO:0008006" key="12">
    <source>
        <dbReference type="Google" id="ProtNLM"/>
    </source>
</evidence>
<keyword evidence="8" id="KW-1015">Disulfide bond</keyword>
<dbReference type="InterPro" id="IPR014729">
    <property type="entry name" value="Rossmann-like_a/b/a_fold"/>
</dbReference>